<gene>
    <name evidence="1" type="ORF">C8D86_10842</name>
</gene>
<protein>
    <submittedName>
        <fullName evidence="1">Uncharacterized protein</fullName>
    </submittedName>
</protein>
<dbReference type="EMBL" id="QQAX01000008">
    <property type="protein sequence ID" value="RDI44790.1"/>
    <property type="molecule type" value="Genomic_DNA"/>
</dbReference>
<reference evidence="1 2" key="1">
    <citation type="submission" date="2018-07" db="EMBL/GenBank/DDBJ databases">
        <title>Genomic Encyclopedia of Type Strains, Phase IV (KMG-IV): sequencing the most valuable type-strain genomes for metagenomic binning, comparative biology and taxonomic classification.</title>
        <authorList>
            <person name="Goeker M."/>
        </authorList>
    </citation>
    <scope>NUCLEOTIDE SEQUENCE [LARGE SCALE GENOMIC DNA]</scope>
    <source>
        <strain evidence="1 2">DSM 16500</strain>
    </source>
</reference>
<evidence type="ECO:0000313" key="1">
    <source>
        <dbReference type="EMBL" id="RDI44790.1"/>
    </source>
</evidence>
<proteinExistence type="predicted"/>
<accession>A0A370GN18</accession>
<name>A0A370GN18_9COXI</name>
<keyword evidence="2" id="KW-1185">Reference proteome</keyword>
<organism evidence="1 2">
    <name type="scientific">Aquicella lusitana</name>
    <dbReference type="NCBI Taxonomy" id="254246"/>
    <lineage>
        <taxon>Bacteria</taxon>
        <taxon>Pseudomonadati</taxon>
        <taxon>Pseudomonadota</taxon>
        <taxon>Gammaproteobacteria</taxon>
        <taxon>Legionellales</taxon>
        <taxon>Coxiellaceae</taxon>
        <taxon>Aquicella</taxon>
    </lineage>
</organism>
<evidence type="ECO:0000313" key="2">
    <source>
        <dbReference type="Proteomes" id="UP000254720"/>
    </source>
</evidence>
<dbReference type="AlphaFoldDB" id="A0A370GN18"/>
<sequence>MPGIWAIKAPRPGINKDKNKIGIHESLILMAAFCHPEQSFVILSEAKDLLMCKRRSFASLRMTAL</sequence>
<comment type="caution">
    <text evidence="1">The sequence shown here is derived from an EMBL/GenBank/DDBJ whole genome shotgun (WGS) entry which is preliminary data.</text>
</comment>
<dbReference type="Proteomes" id="UP000254720">
    <property type="component" value="Unassembled WGS sequence"/>
</dbReference>